<feature type="region of interest" description="Disordered" evidence="14">
    <location>
        <begin position="429"/>
        <end position="585"/>
    </location>
</feature>
<reference evidence="18 19" key="1">
    <citation type="journal article" date="2011" name="Proc. Natl. Acad. Sci. U.S.A.">
        <title>Evolutionary erosion of yeast sex chromosomes by mating-type switching accidents.</title>
        <authorList>
            <person name="Gordon J.L."/>
            <person name="Armisen D."/>
            <person name="Proux-Wera E."/>
            <person name="Oheigeartaigh S.S."/>
            <person name="Byrne K.P."/>
            <person name="Wolfe K.H."/>
        </authorList>
    </citation>
    <scope>NUCLEOTIDE SEQUENCE [LARGE SCALE GENOMIC DNA]</scope>
    <source>
        <strain evidence="19">ATCC 76901 / BCRC 22586 / CBS 4309 / NBRC 1992 / NRRL Y-12630</strain>
    </source>
</reference>
<dbReference type="GO" id="GO:0005774">
    <property type="term" value="C:vacuolar membrane"/>
    <property type="evidence" value="ECO:0007669"/>
    <property type="project" value="UniProtKB-SubCell"/>
</dbReference>
<evidence type="ECO:0000256" key="7">
    <source>
        <dbReference type="ARBA" id="ARBA00022753"/>
    </source>
</evidence>
<feature type="compositionally biased region" description="Acidic residues" evidence="14">
    <location>
        <begin position="558"/>
        <end position="569"/>
    </location>
</feature>
<keyword evidence="16" id="KW-0732">Signal</keyword>
<feature type="compositionally biased region" description="Polar residues" evidence="14">
    <location>
        <begin position="510"/>
        <end position="520"/>
    </location>
</feature>
<feature type="region of interest" description="Disordered" evidence="14">
    <location>
        <begin position="99"/>
        <end position="126"/>
    </location>
</feature>
<feature type="domain" description="B30.2/SPRY" evidence="17">
    <location>
        <begin position="187"/>
        <end position="387"/>
    </location>
</feature>
<feature type="signal peptide" evidence="16">
    <location>
        <begin position="1"/>
        <end position="22"/>
    </location>
</feature>
<keyword evidence="4" id="KW-0813">Transport</keyword>
<feature type="transmembrane region" description="Helical" evidence="15">
    <location>
        <begin position="54"/>
        <end position="80"/>
    </location>
</feature>
<comment type="similarity">
    <text evidence="3">Belongs to the SSH4 family.</text>
</comment>
<dbReference type="KEGG" id="ncs:NCAS_0D00870"/>
<dbReference type="Proteomes" id="UP000001640">
    <property type="component" value="Chromosome 4"/>
</dbReference>
<dbReference type="GeneID" id="96903277"/>
<evidence type="ECO:0000259" key="17">
    <source>
        <dbReference type="PROSITE" id="PS50188"/>
    </source>
</evidence>
<dbReference type="PANTHER" id="PTHR12864">
    <property type="entry name" value="RAN BINDING PROTEIN 9-RELATED"/>
    <property type="match status" value="1"/>
</dbReference>
<evidence type="ECO:0000313" key="18">
    <source>
        <dbReference type="EMBL" id="CCC69668.1"/>
    </source>
</evidence>
<evidence type="ECO:0000256" key="14">
    <source>
        <dbReference type="SAM" id="MobiDB-lite"/>
    </source>
</evidence>
<evidence type="ECO:0000256" key="15">
    <source>
        <dbReference type="SAM" id="Phobius"/>
    </source>
</evidence>
<dbReference type="OrthoDB" id="258495at2759"/>
<sequence>MLIRKATLLQLLTFWLCQRVNGYVIPRDLPHSEESIGTPYPYEDDKDEDVDFHVMLFSLITMIIIYVLVILVYIVVKFVVTRMLTSNISRISLLNRTEVEESTRTNNEGTGRSRRSTRRDQRFDLESFLDDPETVKSKLSLLNPEEQFYYKQGEEFIKQNPPIIIPPNNNNNSNDISTTDSNAEDDPIMNHQTKQFIEEEGASAWEFQADPNLPNDTILIENKTEITFLNYNYDASVMTNLPIPCINRVYYCEFKIFELNNSPEQTNLSPNEVISMGLATSPYPYFRLPGRHHHSIAYDSNGARRFNDSFPLDPELANLFPVCERGDIIGVGYRTRSGTFFFTRNGKKVSEKSIGGHIKGCKIKYLYPIVGTNVPCKVHVNFGTYGFVYIEANVKKWGYAKSHGLKVPPPSYEEYGKDALVGSYQDLEDGINDEEEDYEDEEEEDEEEDYDEEDDNTTTETDPLRDEYGQLLPPPPGFEFSTSPLSNFGQNEEEDINLNSLPYDPPRYSQDVSNRTNSFTLDEGRSKDFIENDASWDEHDDEADYERTTNQLQGLLEDHEEEEEEEESDREGVSNEHDALMGRID</sequence>
<dbReference type="EMBL" id="HE576755">
    <property type="protein sequence ID" value="CCC69668.1"/>
    <property type="molecule type" value="Genomic_DNA"/>
</dbReference>
<evidence type="ECO:0000256" key="2">
    <source>
        <dbReference type="ARBA" id="ARBA00004639"/>
    </source>
</evidence>
<dbReference type="FunFam" id="2.60.120.920:FF:000065">
    <property type="entry name" value="Ear1p"/>
    <property type="match status" value="1"/>
</dbReference>
<dbReference type="GO" id="GO:0043328">
    <property type="term" value="P:protein transport to vacuole involved in ubiquitin-dependent protein catabolic process via the multivesicular body sorting pathway"/>
    <property type="evidence" value="ECO:0007669"/>
    <property type="project" value="EnsemblFungi"/>
</dbReference>
<keyword evidence="12" id="KW-0325">Glycoprotein</keyword>
<evidence type="ECO:0000256" key="12">
    <source>
        <dbReference type="ARBA" id="ARBA00023180"/>
    </source>
</evidence>
<dbReference type="PROSITE" id="PS50188">
    <property type="entry name" value="B302_SPRY"/>
    <property type="match status" value="1"/>
</dbReference>
<keyword evidence="11 15" id="KW-0472">Membrane</keyword>
<proteinExistence type="inferred from homology"/>
<comment type="subcellular location">
    <subcellularLocation>
        <location evidence="2">Endosome membrane</location>
        <topology evidence="2">Single-pass type II membrane protein</topology>
    </subcellularLocation>
    <subcellularLocation>
        <location evidence="1">Vacuole membrane</location>
        <topology evidence="1">Single-pass type II membrane protein</topology>
    </subcellularLocation>
</comment>
<comment type="function">
    <text evidence="13">Components of the endosome-vacuole trafficking pathway that regulates nutrient transport. May be involved in processes which determine whether plasma membrane proteins are degraded or routed to the plasma membrane.</text>
</comment>
<dbReference type="InterPro" id="IPR043136">
    <property type="entry name" value="B30.2/SPRY_sf"/>
</dbReference>
<name>G0VDN0_NAUCA</name>
<dbReference type="RefSeq" id="XP_003676032.1">
    <property type="nucleotide sequence ID" value="XM_003675984.1"/>
</dbReference>
<keyword evidence="9" id="KW-0735">Signal-anchor</keyword>
<gene>
    <name evidence="18" type="primary">NCAS0D00870</name>
    <name evidence="18" type="ordered locus">NCAS_0D00870</name>
</gene>
<evidence type="ECO:0000256" key="9">
    <source>
        <dbReference type="ARBA" id="ARBA00022968"/>
    </source>
</evidence>
<feature type="compositionally biased region" description="Acidic residues" evidence="14">
    <location>
        <begin position="429"/>
        <end position="457"/>
    </location>
</feature>
<evidence type="ECO:0000256" key="8">
    <source>
        <dbReference type="ARBA" id="ARBA00022927"/>
    </source>
</evidence>
<dbReference type="CDD" id="cd12910">
    <property type="entry name" value="SPRY_SSH4_like"/>
    <property type="match status" value="1"/>
</dbReference>
<reference key="2">
    <citation type="submission" date="2011-08" db="EMBL/GenBank/DDBJ databases">
        <title>Genome sequence of Naumovozyma castellii.</title>
        <authorList>
            <person name="Gordon J.L."/>
            <person name="Armisen D."/>
            <person name="Proux-Wera E."/>
            <person name="OhEigeartaigh S.S."/>
            <person name="Byrne K.P."/>
            <person name="Wolfe K.H."/>
        </authorList>
    </citation>
    <scope>NUCLEOTIDE SEQUENCE</scope>
    <source>
        <strain>Type strain:CBS 4309</strain>
    </source>
</reference>
<feature type="chain" id="PRO_5003411048" description="B30.2/SPRY domain-containing protein" evidence="16">
    <location>
        <begin position="23"/>
        <end position="585"/>
    </location>
</feature>
<evidence type="ECO:0000256" key="16">
    <source>
        <dbReference type="SAM" id="SignalP"/>
    </source>
</evidence>
<dbReference type="InterPro" id="IPR013320">
    <property type="entry name" value="ConA-like_dom_sf"/>
</dbReference>
<evidence type="ECO:0000256" key="4">
    <source>
        <dbReference type="ARBA" id="ARBA00022448"/>
    </source>
</evidence>
<dbReference type="Pfam" id="PF00622">
    <property type="entry name" value="SPRY"/>
    <property type="match status" value="1"/>
</dbReference>
<dbReference type="InterPro" id="IPR003877">
    <property type="entry name" value="SPRY_dom"/>
</dbReference>
<dbReference type="AlphaFoldDB" id="G0VDN0"/>
<evidence type="ECO:0000256" key="5">
    <source>
        <dbReference type="ARBA" id="ARBA00022554"/>
    </source>
</evidence>
<keyword evidence="5" id="KW-0926">Vacuole</keyword>
<evidence type="ECO:0000256" key="13">
    <source>
        <dbReference type="ARBA" id="ARBA00025244"/>
    </source>
</evidence>
<dbReference type="InterPro" id="IPR035780">
    <property type="entry name" value="SPRY_Ssh4-like"/>
</dbReference>
<dbReference type="InterPro" id="IPR001870">
    <property type="entry name" value="B30.2/SPRY"/>
</dbReference>
<keyword evidence="8" id="KW-0653">Protein transport</keyword>
<evidence type="ECO:0000256" key="1">
    <source>
        <dbReference type="ARBA" id="ARBA00004576"/>
    </source>
</evidence>
<accession>G0VDN0</accession>
<feature type="compositionally biased region" description="Acidic residues" evidence="14">
    <location>
        <begin position="534"/>
        <end position="544"/>
    </location>
</feature>
<evidence type="ECO:0000313" key="19">
    <source>
        <dbReference type="Proteomes" id="UP000001640"/>
    </source>
</evidence>
<dbReference type="GO" id="GO:0010008">
    <property type="term" value="C:endosome membrane"/>
    <property type="evidence" value="ECO:0007669"/>
    <property type="project" value="UniProtKB-SubCell"/>
</dbReference>
<dbReference type="HOGENOM" id="CLU_016552_3_0_1"/>
<dbReference type="Gene3D" id="2.60.120.920">
    <property type="match status" value="1"/>
</dbReference>
<keyword evidence="7" id="KW-0967">Endosome</keyword>
<organism evidence="18 19">
    <name type="scientific">Naumovozyma castellii</name>
    <name type="common">Yeast</name>
    <name type="synonym">Saccharomyces castellii</name>
    <dbReference type="NCBI Taxonomy" id="27288"/>
    <lineage>
        <taxon>Eukaryota</taxon>
        <taxon>Fungi</taxon>
        <taxon>Dikarya</taxon>
        <taxon>Ascomycota</taxon>
        <taxon>Saccharomycotina</taxon>
        <taxon>Saccharomycetes</taxon>
        <taxon>Saccharomycetales</taxon>
        <taxon>Saccharomycetaceae</taxon>
        <taxon>Naumovozyma</taxon>
    </lineage>
</organism>
<dbReference type="SMART" id="SM00449">
    <property type="entry name" value="SPRY"/>
    <property type="match status" value="1"/>
</dbReference>
<evidence type="ECO:0000256" key="11">
    <source>
        <dbReference type="ARBA" id="ARBA00023136"/>
    </source>
</evidence>
<feature type="compositionally biased region" description="Basic and acidic residues" evidence="14">
    <location>
        <begin position="570"/>
        <end position="585"/>
    </location>
</feature>
<dbReference type="SUPFAM" id="SSF49899">
    <property type="entry name" value="Concanavalin A-like lectins/glucanases"/>
    <property type="match status" value="1"/>
</dbReference>
<evidence type="ECO:0000256" key="10">
    <source>
        <dbReference type="ARBA" id="ARBA00022989"/>
    </source>
</evidence>
<keyword evidence="19" id="KW-1185">Reference proteome</keyword>
<protein>
    <recommendedName>
        <fullName evidence="17">B30.2/SPRY domain-containing protein</fullName>
    </recommendedName>
</protein>
<keyword evidence="10 15" id="KW-1133">Transmembrane helix</keyword>
<dbReference type="FunCoup" id="G0VDN0">
    <property type="interactions" value="71"/>
</dbReference>
<dbReference type="GO" id="GO:1990756">
    <property type="term" value="F:ubiquitin-like ligase-substrate adaptor activity"/>
    <property type="evidence" value="ECO:0007669"/>
    <property type="project" value="EnsemblFungi"/>
</dbReference>
<evidence type="ECO:0000256" key="3">
    <source>
        <dbReference type="ARBA" id="ARBA00006990"/>
    </source>
</evidence>
<feature type="compositionally biased region" description="Polar residues" evidence="14">
    <location>
        <begin position="480"/>
        <end position="490"/>
    </location>
</feature>
<dbReference type="STRING" id="1064592.G0VDN0"/>
<evidence type="ECO:0000256" key="6">
    <source>
        <dbReference type="ARBA" id="ARBA00022692"/>
    </source>
</evidence>
<dbReference type="InterPro" id="IPR050618">
    <property type="entry name" value="Ubq-SigPath_Reg"/>
</dbReference>
<dbReference type="InParanoid" id="G0VDN0"/>
<dbReference type="OMA" id="SPYPYFR"/>
<dbReference type="eggNOG" id="KOG1477">
    <property type="taxonomic scope" value="Eukaryota"/>
</dbReference>
<keyword evidence="6 15" id="KW-0812">Transmembrane</keyword>